<evidence type="ECO:0000313" key="10">
    <source>
        <dbReference type="EMBL" id="KAJ6216125.1"/>
    </source>
</evidence>
<keyword evidence="11" id="KW-1185">Reference proteome</keyword>
<keyword evidence="2" id="KW-0805">Transcription regulation</keyword>
<dbReference type="InterPro" id="IPR018122">
    <property type="entry name" value="TF_fork_head_CS_1"/>
</dbReference>
<dbReference type="SUPFAM" id="SSF49879">
    <property type="entry name" value="SMAD/FHA domain"/>
    <property type="match status" value="1"/>
</dbReference>
<feature type="compositionally biased region" description="Polar residues" evidence="7">
    <location>
        <begin position="550"/>
        <end position="571"/>
    </location>
</feature>
<dbReference type="InterPro" id="IPR000253">
    <property type="entry name" value="FHA_dom"/>
</dbReference>
<comment type="subcellular location">
    <subcellularLocation>
        <location evidence="1 6">Nucleus</location>
    </subcellularLocation>
</comment>
<dbReference type="Proteomes" id="UP001142055">
    <property type="component" value="Chromosome 3"/>
</dbReference>
<dbReference type="GO" id="GO:0045893">
    <property type="term" value="P:positive regulation of DNA-templated transcription"/>
    <property type="evidence" value="ECO:0007669"/>
    <property type="project" value="UniProtKB-ARBA"/>
</dbReference>
<dbReference type="Gene3D" id="2.60.200.20">
    <property type="match status" value="1"/>
</dbReference>
<dbReference type="EMBL" id="JAPWDV010000003">
    <property type="protein sequence ID" value="KAJ6216125.1"/>
    <property type="molecule type" value="Genomic_DNA"/>
</dbReference>
<proteinExistence type="predicted"/>
<dbReference type="PRINTS" id="PR00053">
    <property type="entry name" value="FORKHEAD"/>
</dbReference>
<dbReference type="InterPro" id="IPR030456">
    <property type="entry name" value="TF_fork_head_CS_2"/>
</dbReference>
<dbReference type="PROSITE" id="PS50006">
    <property type="entry name" value="FHA_DOMAIN"/>
    <property type="match status" value="1"/>
</dbReference>
<feature type="DNA-binding region" description="Fork-head" evidence="6">
    <location>
        <begin position="447"/>
        <end position="542"/>
    </location>
</feature>
<evidence type="ECO:0000259" key="9">
    <source>
        <dbReference type="PROSITE" id="PS50039"/>
    </source>
</evidence>
<feature type="compositionally biased region" description="Polar residues" evidence="7">
    <location>
        <begin position="1"/>
        <end position="20"/>
    </location>
</feature>
<dbReference type="CDD" id="cd20026">
    <property type="entry name" value="FH_FOXK"/>
    <property type="match status" value="1"/>
</dbReference>
<dbReference type="SMART" id="SM00339">
    <property type="entry name" value="FH"/>
    <property type="match status" value="1"/>
</dbReference>
<evidence type="ECO:0000259" key="8">
    <source>
        <dbReference type="PROSITE" id="PS50006"/>
    </source>
</evidence>
<feature type="compositionally biased region" description="Polar residues" evidence="7">
    <location>
        <begin position="412"/>
        <end position="439"/>
    </location>
</feature>
<reference evidence="10" key="1">
    <citation type="submission" date="2022-12" db="EMBL/GenBank/DDBJ databases">
        <title>Genome assemblies of Blomia tropicalis.</title>
        <authorList>
            <person name="Cui Y."/>
        </authorList>
    </citation>
    <scope>NUCLEOTIDE SEQUENCE</scope>
    <source>
        <tissue evidence="10">Adult mites</tissue>
    </source>
</reference>
<evidence type="ECO:0000256" key="5">
    <source>
        <dbReference type="ARBA" id="ARBA00023242"/>
    </source>
</evidence>
<dbReference type="OMA" id="YKLPPTC"/>
<keyword evidence="4" id="KW-0804">Transcription</keyword>
<dbReference type="GO" id="GO:0000978">
    <property type="term" value="F:RNA polymerase II cis-regulatory region sequence-specific DNA binding"/>
    <property type="evidence" value="ECO:0007669"/>
    <property type="project" value="TreeGrafter"/>
</dbReference>
<dbReference type="AlphaFoldDB" id="A0A9Q0M295"/>
<feature type="domain" description="FHA" evidence="8">
    <location>
        <begin position="100"/>
        <end position="153"/>
    </location>
</feature>
<dbReference type="Pfam" id="PF00250">
    <property type="entry name" value="Forkhead"/>
    <property type="match status" value="1"/>
</dbReference>
<feature type="region of interest" description="Disordered" evidence="7">
    <location>
        <begin position="531"/>
        <end position="594"/>
    </location>
</feature>
<dbReference type="InterPro" id="IPR036390">
    <property type="entry name" value="WH_DNA-bd_sf"/>
</dbReference>
<dbReference type="InterPro" id="IPR036388">
    <property type="entry name" value="WH-like_DNA-bd_sf"/>
</dbReference>
<evidence type="ECO:0000256" key="6">
    <source>
        <dbReference type="PROSITE-ProRule" id="PRU00089"/>
    </source>
</evidence>
<evidence type="ECO:0000256" key="2">
    <source>
        <dbReference type="ARBA" id="ARBA00023015"/>
    </source>
</evidence>
<dbReference type="Gene3D" id="1.10.10.10">
    <property type="entry name" value="Winged helix-like DNA-binding domain superfamily/Winged helix DNA-binding domain"/>
    <property type="match status" value="1"/>
</dbReference>
<dbReference type="FunFam" id="2.60.200.20:FF:000031">
    <property type="entry name" value="Forkhead box protein K1"/>
    <property type="match status" value="1"/>
</dbReference>
<dbReference type="InterPro" id="IPR008984">
    <property type="entry name" value="SMAD_FHA_dom_sf"/>
</dbReference>
<feature type="domain" description="Fork-head" evidence="9">
    <location>
        <begin position="447"/>
        <end position="542"/>
    </location>
</feature>
<evidence type="ECO:0000313" key="11">
    <source>
        <dbReference type="Proteomes" id="UP001142055"/>
    </source>
</evidence>
<protein>
    <submittedName>
        <fullName evidence="10">Uncharacterized protein</fullName>
    </submittedName>
</protein>
<evidence type="ECO:0000256" key="3">
    <source>
        <dbReference type="ARBA" id="ARBA00023125"/>
    </source>
</evidence>
<feature type="region of interest" description="Disordered" evidence="7">
    <location>
        <begin position="56"/>
        <end position="83"/>
    </location>
</feature>
<name>A0A9Q0M295_BLOTA</name>
<keyword evidence="3 6" id="KW-0238">DNA-binding</keyword>
<dbReference type="PROSITE" id="PS00657">
    <property type="entry name" value="FORK_HEAD_1"/>
    <property type="match status" value="1"/>
</dbReference>
<dbReference type="SMART" id="SM00240">
    <property type="entry name" value="FHA"/>
    <property type="match status" value="1"/>
</dbReference>
<feature type="compositionally biased region" description="Low complexity" evidence="7">
    <location>
        <begin position="56"/>
        <end position="68"/>
    </location>
</feature>
<feature type="compositionally biased region" description="Basic and acidic residues" evidence="7">
    <location>
        <begin position="70"/>
        <end position="83"/>
    </location>
</feature>
<feature type="region of interest" description="Disordered" evidence="7">
    <location>
        <begin position="412"/>
        <end position="445"/>
    </location>
</feature>
<dbReference type="CDD" id="cd22688">
    <property type="entry name" value="FHA_FOXK"/>
    <property type="match status" value="1"/>
</dbReference>
<feature type="region of interest" description="Disordered" evidence="7">
    <location>
        <begin position="1"/>
        <end position="40"/>
    </location>
</feature>
<feature type="compositionally biased region" description="Low complexity" evidence="7">
    <location>
        <begin position="21"/>
        <end position="40"/>
    </location>
</feature>
<sequence length="960" mass="102370">MSDNISTTNDYTSKDIQSSDNSNQESITNQQQQSSSQVRSSDACDAWMLLSLRSAPASPSANGSSQASHWAKERAGEKSADPMARLEGRGFEYLIREKRTIIGRDSSQGKVDVHMGHSSFISRRHVEIYYDPPHGFFMACRGKNGVFVDGIFQRRGSPPYKLPPTCIFRFPSTNIRLEFHSLVEDKSAKNDFNHELSRSLQNSSVIKNSDEATNGRLNNSANLLTPLKVNIPDTANAASNSDFVSPMPSPTGTISAANSCPASPRSNSVRFRYDNNHITNKHQDEFKKMVAYAAAAMTTTKDEPELSTNDPNLANYVSSIQQSVSSLKNEGKATTTTTTTATKMGGQQTLHLSQPIAQQTSLPILATINNTSLNENTHSIFINSNASNLITATNGQVGTGVGKSDIYLTPHSVSGGNNLNQSKSSANSLTSTPSANYSIEPSDDDGKPPYSYAQLIVQAIASAPDKQLTLSGIYSFITKNYPYYRTAEKGWQNSIRHNLSLNRYFLKVARSQSEPGKGSFWRIDPQSEGKLVEQSFKRRRQRPNTGCVVSDSNRNAPSSRSEPASPTSHSGFASGVVTPDSLSREPSPSPSQENIESEIISTGFNVGSTIVGSTAYLAIPNSDSIVIGNKIFTSKSAPGSPGGAGNIYLDTTAGQHLLNTNESSVITSTPLSTHEVDHHQTEHQQPSTTIAGLPAQQHQHQQQIAFMNGARVLIDPASLTSLATVVPSNVSSTATTMATNANADATAAAITLTTLQNKVELLQNVTGPISTAAAAATLQSVIVQGPNSIATSAITSTDGVNLPRVLLCDQSGKPVTLTQPIVTLAKNFDFKTEVTNTVTSSAEAASSSSSSSSSSTMNLISRPIDLLTSVAFAAANVGNVVTSSNTSHVNNVSTTSATTTTETPISVGLNLATYDLLLNAHDSNHNIGSTGGGMKRPPEFNANDEGRPKLIKTEVPQETQ</sequence>
<evidence type="ECO:0000256" key="1">
    <source>
        <dbReference type="ARBA" id="ARBA00004123"/>
    </source>
</evidence>
<comment type="caution">
    <text evidence="10">The sequence shown here is derived from an EMBL/GenBank/DDBJ whole genome shotgun (WGS) entry which is preliminary data.</text>
</comment>
<gene>
    <name evidence="10" type="ORF">RDWZM_007282</name>
</gene>
<evidence type="ECO:0000256" key="4">
    <source>
        <dbReference type="ARBA" id="ARBA00023163"/>
    </source>
</evidence>
<dbReference type="SUPFAM" id="SSF46785">
    <property type="entry name" value="Winged helix' DNA-binding domain"/>
    <property type="match status" value="1"/>
</dbReference>
<organism evidence="10 11">
    <name type="scientific">Blomia tropicalis</name>
    <name type="common">Mite</name>
    <dbReference type="NCBI Taxonomy" id="40697"/>
    <lineage>
        <taxon>Eukaryota</taxon>
        <taxon>Metazoa</taxon>
        <taxon>Ecdysozoa</taxon>
        <taxon>Arthropoda</taxon>
        <taxon>Chelicerata</taxon>
        <taxon>Arachnida</taxon>
        <taxon>Acari</taxon>
        <taxon>Acariformes</taxon>
        <taxon>Sarcoptiformes</taxon>
        <taxon>Astigmata</taxon>
        <taxon>Glycyphagoidea</taxon>
        <taxon>Echimyopodidae</taxon>
        <taxon>Blomia</taxon>
    </lineage>
</organism>
<dbReference type="PROSITE" id="PS50039">
    <property type="entry name" value="FORK_HEAD_3"/>
    <property type="match status" value="1"/>
</dbReference>
<evidence type="ECO:0000256" key="7">
    <source>
        <dbReference type="SAM" id="MobiDB-lite"/>
    </source>
</evidence>
<keyword evidence="5 6" id="KW-0539">Nucleus</keyword>
<dbReference type="GO" id="GO:0000981">
    <property type="term" value="F:DNA-binding transcription factor activity, RNA polymerase II-specific"/>
    <property type="evidence" value="ECO:0007669"/>
    <property type="project" value="TreeGrafter"/>
</dbReference>
<dbReference type="PROSITE" id="PS00658">
    <property type="entry name" value="FORK_HEAD_2"/>
    <property type="match status" value="1"/>
</dbReference>
<dbReference type="InterPro" id="IPR001766">
    <property type="entry name" value="Fork_head_dom"/>
</dbReference>
<dbReference type="PANTHER" id="PTHR45881">
    <property type="entry name" value="CHECKPOINT SUPPRESSOR 1-LIKE, ISOFORM A-RELATED"/>
    <property type="match status" value="1"/>
</dbReference>
<feature type="region of interest" description="Disordered" evidence="7">
    <location>
        <begin position="927"/>
        <end position="960"/>
    </location>
</feature>
<dbReference type="Pfam" id="PF00498">
    <property type="entry name" value="FHA"/>
    <property type="match status" value="1"/>
</dbReference>
<accession>A0A9Q0M295</accession>
<dbReference type="PANTHER" id="PTHR45881:SF7">
    <property type="entry name" value="CHECKPOINT SUPPRESSOR 1-LIKE, ISOFORM A-RELATED"/>
    <property type="match status" value="1"/>
</dbReference>
<dbReference type="GO" id="GO:0005634">
    <property type="term" value="C:nucleus"/>
    <property type="evidence" value="ECO:0007669"/>
    <property type="project" value="UniProtKB-SubCell"/>
</dbReference>
<dbReference type="FunFam" id="1.10.10.10:FF:000030">
    <property type="entry name" value="Forkhead box protein K2"/>
    <property type="match status" value="1"/>
</dbReference>
<feature type="compositionally biased region" description="Polar residues" evidence="7">
    <location>
        <begin position="580"/>
        <end position="594"/>
    </location>
</feature>